<organism evidence="6 10">
    <name type="scientific">Didymodactylos carnosus</name>
    <dbReference type="NCBI Taxonomy" id="1234261"/>
    <lineage>
        <taxon>Eukaryota</taxon>
        <taxon>Metazoa</taxon>
        <taxon>Spiralia</taxon>
        <taxon>Gnathifera</taxon>
        <taxon>Rotifera</taxon>
        <taxon>Eurotatoria</taxon>
        <taxon>Bdelloidea</taxon>
        <taxon>Philodinida</taxon>
        <taxon>Philodinidae</taxon>
        <taxon>Didymodactylos</taxon>
    </lineage>
</organism>
<dbReference type="Pfam" id="PF07177">
    <property type="entry name" value="Neuralized"/>
    <property type="match status" value="1"/>
</dbReference>
<dbReference type="SUPFAM" id="SSF57850">
    <property type="entry name" value="RING/U-box"/>
    <property type="match status" value="1"/>
</dbReference>
<name>A0A814AXI2_9BILA</name>
<dbReference type="InterPro" id="IPR051728">
    <property type="entry name" value="RING-FYVE_E3_ubiquitin-ligase"/>
</dbReference>
<evidence type="ECO:0000256" key="1">
    <source>
        <dbReference type="ARBA" id="ARBA00022771"/>
    </source>
</evidence>
<dbReference type="SMART" id="SM00184">
    <property type="entry name" value="RING"/>
    <property type="match status" value="1"/>
</dbReference>
<dbReference type="EMBL" id="CAJNOQ010001786">
    <property type="protein sequence ID" value="CAF0918930.1"/>
    <property type="molecule type" value="Genomic_DNA"/>
</dbReference>
<keyword evidence="10" id="KW-1185">Reference proteome</keyword>
<gene>
    <name evidence="6" type="ORF">GPM918_LOCUS9546</name>
    <name evidence="7" type="ORF">OVA965_LOCUS21568</name>
    <name evidence="8" type="ORF">SRO942_LOCUS9547</name>
    <name evidence="9" type="ORF">TMI583_LOCUS22254</name>
</gene>
<dbReference type="Proteomes" id="UP000681722">
    <property type="component" value="Unassembled WGS sequence"/>
</dbReference>
<evidence type="ECO:0000256" key="2">
    <source>
        <dbReference type="ARBA" id="ARBA00022833"/>
    </source>
</evidence>
<evidence type="ECO:0000313" key="8">
    <source>
        <dbReference type="EMBL" id="CAF3698638.1"/>
    </source>
</evidence>
<feature type="domain" description="RING-type" evidence="4">
    <location>
        <begin position="351"/>
        <end position="391"/>
    </location>
</feature>
<dbReference type="PANTHER" id="PTHR14879">
    <property type="entry name" value="CASPASE REGULATOR, RING FINGER DOMAIN-CONTAINING"/>
    <property type="match status" value="1"/>
</dbReference>
<evidence type="ECO:0000259" key="4">
    <source>
        <dbReference type="PROSITE" id="PS50089"/>
    </source>
</evidence>
<dbReference type="EMBL" id="CAJNOK010011858">
    <property type="protein sequence ID" value="CAF1150274.1"/>
    <property type="molecule type" value="Genomic_DNA"/>
</dbReference>
<keyword evidence="1 3" id="KW-0479">Metal-binding</keyword>
<dbReference type="Proteomes" id="UP000682733">
    <property type="component" value="Unassembled WGS sequence"/>
</dbReference>
<dbReference type="EMBL" id="CAJOBA010030757">
    <property type="protein sequence ID" value="CAF3956482.1"/>
    <property type="molecule type" value="Genomic_DNA"/>
</dbReference>
<keyword evidence="2" id="KW-0862">Zinc</keyword>
<dbReference type="Proteomes" id="UP000677228">
    <property type="component" value="Unassembled WGS sequence"/>
</dbReference>
<evidence type="ECO:0000313" key="10">
    <source>
        <dbReference type="Proteomes" id="UP000663829"/>
    </source>
</evidence>
<dbReference type="Pfam" id="PF13920">
    <property type="entry name" value="zf-C3HC4_3"/>
    <property type="match status" value="1"/>
</dbReference>
<dbReference type="EMBL" id="CAJOBC010001786">
    <property type="protein sequence ID" value="CAF3698638.1"/>
    <property type="molecule type" value="Genomic_DNA"/>
</dbReference>
<evidence type="ECO:0000313" key="9">
    <source>
        <dbReference type="EMBL" id="CAF3956482.1"/>
    </source>
</evidence>
<reference evidence="6" key="1">
    <citation type="submission" date="2021-02" db="EMBL/GenBank/DDBJ databases">
        <authorList>
            <person name="Nowell W R."/>
        </authorList>
    </citation>
    <scope>NUCLEOTIDE SEQUENCE</scope>
</reference>
<dbReference type="InterPro" id="IPR006573">
    <property type="entry name" value="NHR_dom"/>
</dbReference>
<evidence type="ECO:0008006" key="11">
    <source>
        <dbReference type="Google" id="ProtNLM"/>
    </source>
</evidence>
<dbReference type="Gene3D" id="2.60.120.920">
    <property type="match status" value="1"/>
</dbReference>
<dbReference type="PROSITE" id="PS50089">
    <property type="entry name" value="ZF_RING_2"/>
    <property type="match status" value="1"/>
</dbReference>
<proteinExistence type="predicted"/>
<protein>
    <recommendedName>
        <fullName evidence="11">RING-type domain-containing protein</fullName>
    </recommendedName>
</protein>
<dbReference type="InterPro" id="IPR001841">
    <property type="entry name" value="Znf_RING"/>
</dbReference>
<dbReference type="InterPro" id="IPR043136">
    <property type="entry name" value="B30.2/SPRY_sf"/>
</dbReference>
<dbReference type="AlphaFoldDB" id="A0A814AXI2"/>
<accession>A0A814AXI2</accession>
<dbReference type="OrthoDB" id="10251804at2759"/>
<evidence type="ECO:0000313" key="7">
    <source>
        <dbReference type="EMBL" id="CAF1150274.1"/>
    </source>
</evidence>
<evidence type="ECO:0000259" key="5">
    <source>
        <dbReference type="PROSITE" id="PS51065"/>
    </source>
</evidence>
<sequence length="403" mass="45512">MRIGKKIYLRITKASNSNQLGALAGLGIVLWKHNSTILRVDPGVLPERALDPPKNVKPFDWKQTVIRTDLVEGSFVELYFTANEHFKVRSDGVESSLFSEVNPRNYFVGFDITANISEISLYQDYYLDNDHEKKCLAIEALRHSIISSERQHELDNYIPIQFHSLCSKSVSLHDKRRIAIRHEHDRHEHSSSLIFLDCYLQAGDAILVRIVALEPCYARSILFGCMTLNDINELSETDLLRGPDDFLSSTPYYPVLTENVMPLASLKDHYLIELNRAGDIQFKKNDKPTDVQMSVFPDSEPYRPFFCLNGFIVGIQVLGLRRDGPSASLVKQDLFDFGEADADGGESAHECIICQDKRASCVFIPCGHLIACTDCSGQLKQSGLNTCPTCRTPYEDIWEVNSI</sequence>
<dbReference type="GO" id="GO:0008270">
    <property type="term" value="F:zinc ion binding"/>
    <property type="evidence" value="ECO:0007669"/>
    <property type="project" value="UniProtKB-KW"/>
</dbReference>
<dbReference type="PROSITE" id="PS51065">
    <property type="entry name" value="NHR"/>
    <property type="match status" value="1"/>
</dbReference>
<dbReference type="PANTHER" id="PTHR14879:SF5">
    <property type="entry name" value="RING-TYPE DOMAIN-CONTAINING PROTEIN"/>
    <property type="match status" value="1"/>
</dbReference>
<dbReference type="InterPro" id="IPR013083">
    <property type="entry name" value="Znf_RING/FYVE/PHD"/>
</dbReference>
<evidence type="ECO:0000313" key="6">
    <source>
        <dbReference type="EMBL" id="CAF0918930.1"/>
    </source>
</evidence>
<feature type="domain" description="NHR" evidence="5">
    <location>
        <begin position="159"/>
        <end position="320"/>
    </location>
</feature>
<evidence type="ECO:0000256" key="3">
    <source>
        <dbReference type="PROSITE-ProRule" id="PRU00175"/>
    </source>
</evidence>
<dbReference type="Gene3D" id="3.30.40.10">
    <property type="entry name" value="Zinc/RING finger domain, C3HC4 (zinc finger)"/>
    <property type="match status" value="1"/>
</dbReference>
<keyword evidence="1 3" id="KW-0863">Zinc-finger</keyword>
<comment type="caution">
    <text evidence="6">The sequence shown here is derived from an EMBL/GenBank/DDBJ whole genome shotgun (WGS) entry which is preliminary data.</text>
</comment>
<dbReference type="Proteomes" id="UP000663829">
    <property type="component" value="Unassembled WGS sequence"/>
</dbReference>